<keyword evidence="6 8" id="KW-0378">Hydrolase</keyword>
<protein>
    <recommendedName>
        <fullName evidence="3 8">folate gamma-glutamyl hydrolase</fullName>
        <ecNumber evidence="3 8">3.4.19.9</ecNumber>
    </recommendedName>
</protein>
<evidence type="ECO:0000256" key="5">
    <source>
        <dbReference type="ARBA" id="ARBA00022729"/>
    </source>
</evidence>
<dbReference type="InterPro" id="IPR015527">
    <property type="entry name" value="Pept_C26_g-glut_hydrolase"/>
</dbReference>
<evidence type="ECO:0000256" key="7">
    <source>
        <dbReference type="PIRSR" id="PIRSR615527-1"/>
    </source>
</evidence>
<dbReference type="EC" id="3.4.19.9" evidence="3 8"/>
<dbReference type="Gene3D" id="3.40.50.880">
    <property type="match status" value="1"/>
</dbReference>
<evidence type="ECO:0000313" key="10">
    <source>
        <dbReference type="EMBL" id="RZF45157.1"/>
    </source>
</evidence>
<organism evidence="10 11">
    <name type="scientific">Laodelphax striatellus</name>
    <name type="common">Small brown planthopper</name>
    <name type="synonym">Delphax striatella</name>
    <dbReference type="NCBI Taxonomy" id="195883"/>
    <lineage>
        <taxon>Eukaryota</taxon>
        <taxon>Metazoa</taxon>
        <taxon>Ecdysozoa</taxon>
        <taxon>Arthropoda</taxon>
        <taxon>Hexapoda</taxon>
        <taxon>Insecta</taxon>
        <taxon>Pterygota</taxon>
        <taxon>Neoptera</taxon>
        <taxon>Paraneoptera</taxon>
        <taxon>Hemiptera</taxon>
        <taxon>Auchenorrhyncha</taxon>
        <taxon>Fulgoroidea</taxon>
        <taxon>Delphacidae</taxon>
        <taxon>Criomorphinae</taxon>
        <taxon>Laodelphax</taxon>
    </lineage>
</organism>
<dbReference type="PANTHER" id="PTHR11315:SF0">
    <property type="entry name" value="FOLATE GAMMA-GLUTAMYL HYDROLASE"/>
    <property type="match status" value="1"/>
</dbReference>
<dbReference type="AlphaFoldDB" id="A0A482XHK8"/>
<sequence length="317" mass="36132">MLATFLTFLAVLNFADCAYNGRPIIAVLAQEINSTNLDKTYIPASYVKALEAAGARVVPLLIRQDEKYYRDNMAFINGVVFPGGAANLTMKGGFAEAANIIYKIAKEINDNSNGTQVFPILGVCQGMEVISVIAANMTSPLVQCSAENMNLPLKFEKNYQFSRLYRNLSPEINYLLSRVPVTVHHHHFCLTEHGLNAFGLSLDWRILSTNQDQGGLKFISSMEHRSLPFVGVQFHPEKPAYEWHPIQHNPHNYKSILANRYFYDWLVNVSKQNDHRYPNKTAEKDALIYNYPATYTPDSYDLQYYYFEKKEKSTTNF</sequence>
<dbReference type="EMBL" id="QKKF02009718">
    <property type="protein sequence ID" value="RZF45157.1"/>
    <property type="molecule type" value="Genomic_DNA"/>
</dbReference>
<keyword evidence="5 9" id="KW-0732">Signal</keyword>
<comment type="caution">
    <text evidence="10">The sequence shown here is derived from an EMBL/GenBank/DDBJ whole genome shotgun (WGS) entry which is preliminary data.</text>
</comment>
<dbReference type="GO" id="GO:0005576">
    <property type="term" value="C:extracellular region"/>
    <property type="evidence" value="ECO:0007669"/>
    <property type="project" value="UniProtKB-SubCell"/>
</dbReference>
<keyword evidence="4" id="KW-0964">Secreted</keyword>
<proteinExistence type="inferred from homology"/>
<dbReference type="Proteomes" id="UP000291343">
    <property type="component" value="Unassembled WGS sequence"/>
</dbReference>
<evidence type="ECO:0000256" key="4">
    <source>
        <dbReference type="ARBA" id="ARBA00022525"/>
    </source>
</evidence>
<dbReference type="InterPro" id="IPR011697">
    <property type="entry name" value="Peptidase_C26"/>
</dbReference>
<dbReference type="STRING" id="195883.A0A482XHK8"/>
<evidence type="ECO:0000256" key="6">
    <source>
        <dbReference type="ARBA" id="ARBA00022801"/>
    </source>
</evidence>
<evidence type="ECO:0000256" key="1">
    <source>
        <dbReference type="ARBA" id="ARBA00004239"/>
    </source>
</evidence>
<feature type="active site" description="Nucleophile" evidence="7 8">
    <location>
        <position position="124"/>
    </location>
</feature>
<dbReference type="GO" id="GO:0046900">
    <property type="term" value="P:tetrahydrofolylpolyglutamate metabolic process"/>
    <property type="evidence" value="ECO:0007669"/>
    <property type="project" value="TreeGrafter"/>
</dbReference>
<dbReference type="PROSITE" id="PS51273">
    <property type="entry name" value="GATASE_TYPE_1"/>
    <property type="match status" value="1"/>
</dbReference>
<accession>A0A482XHK8</accession>
<dbReference type="Pfam" id="PF07722">
    <property type="entry name" value="Peptidase_C26"/>
    <property type="match status" value="1"/>
</dbReference>
<comment type="catalytic activity">
    <reaction evidence="8">
        <text>(6S)-5,6,7,8-tetrahydrofolyl-(gamma-L-Glu)(n) + (n-1) H2O = (6S)-5,6,7,8-tetrahydrofolate + (n-1) L-glutamate</text>
        <dbReference type="Rhea" id="RHEA:56784"/>
        <dbReference type="Rhea" id="RHEA-COMP:14738"/>
        <dbReference type="ChEBI" id="CHEBI:15377"/>
        <dbReference type="ChEBI" id="CHEBI:29985"/>
        <dbReference type="ChEBI" id="CHEBI:57453"/>
        <dbReference type="ChEBI" id="CHEBI:141005"/>
        <dbReference type="EC" id="3.4.19.9"/>
    </reaction>
</comment>
<name>A0A482XHK8_LAOST</name>
<dbReference type="OrthoDB" id="64220at2759"/>
<reference evidence="10 11" key="1">
    <citation type="journal article" date="2017" name="Gigascience">
        <title>Genome sequence of the small brown planthopper, Laodelphax striatellus.</title>
        <authorList>
            <person name="Zhu J."/>
            <person name="Jiang F."/>
            <person name="Wang X."/>
            <person name="Yang P."/>
            <person name="Bao Y."/>
            <person name="Zhao W."/>
            <person name="Wang W."/>
            <person name="Lu H."/>
            <person name="Wang Q."/>
            <person name="Cui N."/>
            <person name="Li J."/>
            <person name="Chen X."/>
            <person name="Luo L."/>
            <person name="Yu J."/>
            <person name="Kang L."/>
            <person name="Cui F."/>
        </authorList>
    </citation>
    <scope>NUCLEOTIDE SEQUENCE [LARGE SCALE GENOMIC DNA]</scope>
    <source>
        <strain evidence="10">Lst14</strain>
    </source>
</reference>
<evidence type="ECO:0000256" key="3">
    <source>
        <dbReference type="ARBA" id="ARBA00012886"/>
    </source>
</evidence>
<feature type="active site" evidence="8">
    <location>
        <position position="235"/>
    </location>
</feature>
<keyword evidence="11" id="KW-1185">Reference proteome</keyword>
<evidence type="ECO:0000256" key="8">
    <source>
        <dbReference type="PROSITE-ProRule" id="PRU00607"/>
    </source>
</evidence>
<evidence type="ECO:0000313" key="11">
    <source>
        <dbReference type="Proteomes" id="UP000291343"/>
    </source>
</evidence>
<evidence type="ECO:0000256" key="2">
    <source>
        <dbReference type="ARBA" id="ARBA00011083"/>
    </source>
</evidence>
<dbReference type="GO" id="GO:0034722">
    <property type="term" value="F:gamma-glutamyl-peptidase activity"/>
    <property type="evidence" value="ECO:0007669"/>
    <property type="project" value="UniProtKB-UniRule"/>
</dbReference>
<evidence type="ECO:0000256" key="9">
    <source>
        <dbReference type="SAM" id="SignalP"/>
    </source>
</evidence>
<comment type="similarity">
    <text evidence="2">Belongs to the peptidase C26 family.</text>
</comment>
<gene>
    <name evidence="10" type="ORF">LSTR_LSTR007120</name>
</gene>
<dbReference type="SUPFAM" id="SSF52317">
    <property type="entry name" value="Class I glutamine amidotransferase-like"/>
    <property type="match status" value="1"/>
</dbReference>
<dbReference type="InterPro" id="IPR029062">
    <property type="entry name" value="Class_I_gatase-like"/>
</dbReference>
<feature type="chain" id="PRO_5019807851" description="folate gamma-glutamyl hydrolase" evidence="9">
    <location>
        <begin position="18"/>
        <end position="317"/>
    </location>
</feature>
<dbReference type="PROSITE" id="PS51275">
    <property type="entry name" value="PEPTIDASE_C26_GGH"/>
    <property type="match status" value="1"/>
</dbReference>
<comment type="subcellular location">
    <subcellularLocation>
        <location evidence="1">Secreted</location>
        <location evidence="1">Extracellular space</location>
    </subcellularLocation>
</comment>
<dbReference type="GO" id="GO:0005773">
    <property type="term" value="C:vacuole"/>
    <property type="evidence" value="ECO:0007669"/>
    <property type="project" value="TreeGrafter"/>
</dbReference>
<feature type="active site" description="Proton donor" evidence="7">
    <location>
        <position position="235"/>
    </location>
</feature>
<dbReference type="PANTHER" id="PTHR11315">
    <property type="entry name" value="PROTEASE FAMILY C26 GAMMA-GLUTAMYL HYDROLASE"/>
    <property type="match status" value="1"/>
</dbReference>
<dbReference type="SMR" id="A0A482XHK8"/>
<dbReference type="InParanoid" id="A0A482XHK8"/>
<feature type="signal peptide" evidence="9">
    <location>
        <begin position="1"/>
        <end position="17"/>
    </location>
</feature>